<keyword evidence="1" id="KW-1133">Transmembrane helix</keyword>
<name>A0A7S3K4H2_9STRA</name>
<evidence type="ECO:0000313" key="3">
    <source>
        <dbReference type="EMBL" id="CAE0374672.1"/>
    </source>
</evidence>
<keyword evidence="1" id="KW-0812">Transmembrane</keyword>
<dbReference type="AlphaFoldDB" id="A0A7S3K4H2"/>
<dbReference type="Pfam" id="PF00487">
    <property type="entry name" value="FA_desaturase"/>
    <property type="match status" value="1"/>
</dbReference>
<feature type="transmembrane region" description="Helical" evidence="1">
    <location>
        <begin position="12"/>
        <end position="34"/>
    </location>
</feature>
<feature type="transmembrane region" description="Helical" evidence="1">
    <location>
        <begin position="126"/>
        <end position="147"/>
    </location>
</feature>
<evidence type="ECO:0000259" key="2">
    <source>
        <dbReference type="Pfam" id="PF00487"/>
    </source>
</evidence>
<accession>A0A7S3K4H2</accession>
<proteinExistence type="predicted"/>
<reference evidence="3" key="1">
    <citation type="submission" date="2021-01" db="EMBL/GenBank/DDBJ databases">
        <authorList>
            <person name="Corre E."/>
            <person name="Pelletier E."/>
            <person name="Niang G."/>
            <person name="Scheremetjew M."/>
            <person name="Finn R."/>
            <person name="Kale V."/>
            <person name="Holt S."/>
            <person name="Cochrane G."/>
            <person name="Meng A."/>
            <person name="Brown T."/>
            <person name="Cohen L."/>
        </authorList>
    </citation>
    <scope>NUCLEOTIDE SEQUENCE</scope>
    <source>
        <strain evidence="3">CCMP1510</strain>
    </source>
</reference>
<keyword evidence="1" id="KW-0472">Membrane</keyword>
<organism evidence="3">
    <name type="scientific">Aureoumbra lagunensis</name>
    <dbReference type="NCBI Taxonomy" id="44058"/>
    <lineage>
        <taxon>Eukaryota</taxon>
        <taxon>Sar</taxon>
        <taxon>Stramenopiles</taxon>
        <taxon>Ochrophyta</taxon>
        <taxon>Pelagophyceae</taxon>
        <taxon>Pelagomonadales</taxon>
        <taxon>Aureoumbra</taxon>
    </lineage>
</organism>
<dbReference type="EMBL" id="HBIJ01023435">
    <property type="protein sequence ID" value="CAE0374672.1"/>
    <property type="molecule type" value="Transcribed_RNA"/>
</dbReference>
<protein>
    <recommendedName>
        <fullName evidence="2">Fatty acid desaturase domain-containing protein</fullName>
    </recommendedName>
</protein>
<evidence type="ECO:0000256" key="1">
    <source>
        <dbReference type="SAM" id="Phobius"/>
    </source>
</evidence>
<sequence length="348" mass="40205">MFETFELRDKEQGYKSIVVLLYSLVADIFGLHLLTTEQWTKTVGGIILSVHGRLLASYLVHEFAHSSVFINPRTNHAFGIISLWLAGCPYCDFTRIRDLHLSHHKDRCDTVEFDYRTFLHHLPKPLLWFILLGEYLMIPIVETIMHLRTAIFPLIAGSHRMISISRRRNALVGSAVCIALYAWLYSTHALLPHLFAGALVLQILAFHDCFQHTYEAVFVDKVDYVPGPGPRTAQFEYENTFTNPISIQYPYLNTLISLNFGYHNAHHKKPMVAWYQLPQLHAKYFSDSVQILPFSHLFRTWFRHRIRRVLEFDYGTVHPVSSSLGQRLDNIDRTIDFVGSLGVSFLTV</sequence>
<feature type="domain" description="Fatty acid desaturase" evidence="2">
    <location>
        <begin position="39"/>
        <end position="285"/>
    </location>
</feature>
<gene>
    <name evidence="3" type="ORF">ALAG00032_LOCUS15476</name>
</gene>
<feature type="transmembrane region" description="Helical" evidence="1">
    <location>
        <begin position="168"/>
        <end position="184"/>
    </location>
</feature>
<dbReference type="InterPro" id="IPR005804">
    <property type="entry name" value="FA_desaturase_dom"/>
</dbReference>
<dbReference type="GO" id="GO:0006629">
    <property type="term" value="P:lipid metabolic process"/>
    <property type="evidence" value="ECO:0007669"/>
    <property type="project" value="InterPro"/>
</dbReference>